<sequence length="88" mass="9741">MRAIAYFSVCVSARAKNKKRWINNNNNNEMMMKKIIDIIFPPVDCRRCPLVRNSHRNASVAGRAPAGVWVHSSGTRHRSGESSGGGVC</sequence>
<name>A0A6G0YL91_APHCR</name>
<comment type="caution">
    <text evidence="1">The sequence shown here is derived from an EMBL/GenBank/DDBJ whole genome shotgun (WGS) entry which is preliminary data.</text>
</comment>
<keyword evidence="2" id="KW-1185">Reference proteome</keyword>
<accession>A0A6G0YL91</accession>
<protein>
    <submittedName>
        <fullName evidence="1">Uncharacterized protein</fullName>
    </submittedName>
</protein>
<evidence type="ECO:0000313" key="2">
    <source>
        <dbReference type="Proteomes" id="UP000478052"/>
    </source>
</evidence>
<dbReference type="EMBL" id="VUJU01003368">
    <property type="protein sequence ID" value="KAF0758149.1"/>
    <property type="molecule type" value="Genomic_DNA"/>
</dbReference>
<organism evidence="1 2">
    <name type="scientific">Aphis craccivora</name>
    <name type="common">Cowpea aphid</name>
    <dbReference type="NCBI Taxonomy" id="307492"/>
    <lineage>
        <taxon>Eukaryota</taxon>
        <taxon>Metazoa</taxon>
        <taxon>Ecdysozoa</taxon>
        <taxon>Arthropoda</taxon>
        <taxon>Hexapoda</taxon>
        <taxon>Insecta</taxon>
        <taxon>Pterygota</taxon>
        <taxon>Neoptera</taxon>
        <taxon>Paraneoptera</taxon>
        <taxon>Hemiptera</taxon>
        <taxon>Sternorrhyncha</taxon>
        <taxon>Aphidomorpha</taxon>
        <taxon>Aphidoidea</taxon>
        <taxon>Aphididae</taxon>
        <taxon>Aphidini</taxon>
        <taxon>Aphis</taxon>
        <taxon>Aphis</taxon>
    </lineage>
</organism>
<proteinExistence type="predicted"/>
<gene>
    <name evidence="1" type="ORF">FWK35_00011413</name>
</gene>
<dbReference type="AlphaFoldDB" id="A0A6G0YL91"/>
<evidence type="ECO:0000313" key="1">
    <source>
        <dbReference type="EMBL" id="KAF0758149.1"/>
    </source>
</evidence>
<reference evidence="1 2" key="1">
    <citation type="submission" date="2019-08" db="EMBL/GenBank/DDBJ databases">
        <title>Whole genome of Aphis craccivora.</title>
        <authorList>
            <person name="Voronova N.V."/>
            <person name="Shulinski R.S."/>
            <person name="Bandarenka Y.V."/>
            <person name="Zhorov D.G."/>
            <person name="Warner D."/>
        </authorList>
    </citation>
    <scope>NUCLEOTIDE SEQUENCE [LARGE SCALE GENOMIC DNA]</scope>
    <source>
        <strain evidence="1">180601</strain>
        <tissue evidence="1">Whole Body</tissue>
    </source>
</reference>
<dbReference type="Proteomes" id="UP000478052">
    <property type="component" value="Unassembled WGS sequence"/>
</dbReference>